<sequence>MNITTGIAGEGFDVIPPIVMVVQNLCTVMGGTELASLSVQIESDAENIKSYAFSLPNGDKLLALWTDGVAVDDDPGIEATLTLPGFSAQKVVGIDVLNGFEQELVTSTKDGNIVINNLLVKDYPIILRFSER</sequence>
<comment type="caution">
    <text evidence="1">The sequence shown here is derived from an EMBL/GenBank/DDBJ whole genome shotgun (WGS) entry which is preliminary data.</text>
</comment>
<reference evidence="1" key="1">
    <citation type="journal article" date="2014" name="Front. Microbiol.">
        <title>High frequency of phylogenetically diverse reductive dehalogenase-homologous genes in deep subseafloor sedimentary metagenomes.</title>
        <authorList>
            <person name="Kawai M."/>
            <person name="Futagami T."/>
            <person name="Toyoda A."/>
            <person name="Takaki Y."/>
            <person name="Nishi S."/>
            <person name="Hori S."/>
            <person name="Arai W."/>
            <person name="Tsubouchi T."/>
            <person name="Morono Y."/>
            <person name="Uchiyama I."/>
            <person name="Ito T."/>
            <person name="Fujiyama A."/>
            <person name="Inagaki F."/>
            <person name="Takami H."/>
        </authorList>
    </citation>
    <scope>NUCLEOTIDE SEQUENCE</scope>
    <source>
        <strain evidence="1">Expedition CK06-06</strain>
    </source>
</reference>
<protein>
    <submittedName>
        <fullName evidence="1">Uncharacterized protein</fullName>
    </submittedName>
</protein>
<dbReference type="AlphaFoldDB" id="X1QK09"/>
<name>X1QK09_9ZZZZ</name>
<gene>
    <name evidence="1" type="ORF">S12H4_06310</name>
</gene>
<accession>X1QK09</accession>
<evidence type="ECO:0000313" key="1">
    <source>
        <dbReference type="EMBL" id="GAI68827.1"/>
    </source>
</evidence>
<dbReference type="EMBL" id="BARW01002199">
    <property type="protein sequence ID" value="GAI68827.1"/>
    <property type="molecule type" value="Genomic_DNA"/>
</dbReference>
<organism evidence="1">
    <name type="scientific">marine sediment metagenome</name>
    <dbReference type="NCBI Taxonomy" id="412755"/>
    <lineage>
        <taxon>unclassified sequences</taxon>
        <taxon>metagenomes</taxon>
        <taxon>ecological metagenomes</taxon>
    </lineage>
</organism>
<proteinExistence type="predicted"/>